<dbReference type="Gene3D" id="2.60.40.1120">
    <property type="entry name" value="Carboxypeptidase-like, regulatory domain"/>
    <property type="match status" value="1"/>
</dbReference>
<protein>
    <recommendedName>
        <fullName evidence="9">Secretin/TonB short N-terminal domain-containing protein</fullName>
    </recommendedName>
</protein>
<keyword evidence="4 7" id="KW-0812">Transmembrane</keyword>
<feature type="domain" description="Secretin/TonB short N-terminal" evidence="9">
    <location>
        <begin position="40"/>
        <end position="91"/>
    </location>
</feature>
<dbReference type="InterPro" id="IPR037066">
    <property type="entry name" value="Plug_dom_sf"/>
</dbReference>
<dbReference type="Gene3D" id="2.40.170.20">
    <property type="entry name" value="TonB-dependent receptor, beta-barrel domain"/>
    <property type="match status" value="1"/>
</dbReference>
<keyword evidence="2 7" id="KW-0813">Transport</keyword>
<proteinExistence type="inferred from homology"/>
<dbReference type="InterPro" id="IPR008969">
    <property type="entry name" value="CarboxyPept-like_regulatory"/>
</dbReference>
<keyword evidence="11" id="KW-1185">Reference proteome</keyword>
<sequence length="1083" mass="120726">MLCLVACFPVYAQSQNYFTISVDDVPLRKVFKLIERSGDYYFAYRTEYLQNAHRVSVHVKEGTIHEVMKQALKGLGLNYLIVGNMITVRPDSSMPLIQQPNLLTIEGRITNEAGEPLGSVSVEESGTPSGTLSKPDGQFKIAVKPNSVLTFSFVGYEPVHKQVKVQSFIVVRLKPLVKDLDETVIIGYGKTSKRYNTGSIYKLNAVDIARQPVSDPLATLQGRVPGLLVIQSNGLPGSAYKIQLRGQSSIGILPGHLPPNDPLFIIDGVPYAPNNNPLVAVASGSALGESGRSPLSFINVGDIDHIEVLKDADATAIYGSRGSNGVVLITTKKGKPGVPTFTCDIKSGFSKITRYATMMNTAQYVQMRQEALKNDGKVADQTTAPDLIDWDTTRYTDFKKMLIGGQAATNNVQLALSGGTNRLQYYVGAGYHRETTVFPGDLKNDRLSGHVNLHYQSRDSNLNVNLSVIINRDKNRSIANDLTGVVKMAPNAPVLYDSMGKLNWTQGNLDFFNPMAFLLRTYESKTSNLLGNLDINYRIAKGLVFKTSLGYNRLHSDEISITPGSSQVPNGGTSPEGYSYFGKIIYNSWIAEPQLEYNRYWRFGKISGLVGTTMQVQTNTVTKMDASDFPSDALLRYVNEAGKLVTKEVNTEYRYGGVFGRLNSILRDKYLINLTGRIDGSSRFGPGKQVGTFWSTGLGWLFSNEPFIKYTVPFISFGKLRASYGVTGNDQIGDYKYLDKWEDINGTYLNSRGIIPVQLADSNYSWEVSRKLEAALELGLFKDRVWMSVGYFRNRTGNQLISYILPVITGFPSYAAKNSPAVVQNTGWEMQMQTKNKLNRFWQLGGTVMLTIPRNKLIAFPNLVTSSYAGTLEMGQSLSILRGLQYTGVDPVKGVFTFKDQDGNDTINYPKDYRILGNFDPRWYGSVQTNIQYKGWQLDVFWEIRKQRAYSYLYSMYVSTPPGTILLNQPVMALNRWQKPNDLASLQQFTTGAKAVTQDASDNFTQSDGPIEDATFCRLKNIELSWRLPVQWMKNISLKNCRVYMQAQNLFTITRYQGTDPETRNLSTLPPLRTIVAGVELSF</sequence>
<reference evidence="10 11" key="1">
    <citation type="submission" date="2016-03" db="EMBL/GenBank/DDBJ databases">
        <title>Niastella vici sp. nov., isolated from farmland soil.</title>
        <authorList>
            <person name="Chen L."/>
            <person name="Wang D."/>
            <person name="Yang S."/>
            <person name="Wang G."/>
        </authorList>
    </citation>
    <scope>NUCLEOTIDE SEQUENCE [LARGE SCALE GENOMIC DNA]</scope>
    <source>
        <strain evidence="10 11">DJ57</strain>
    </source>
</reference>
<name>A0A1V9FVM7_9BACT</name>
<dbReference type="SMART" id="SM00965">
    <property type="entry name" value="STN"/>
    <property type="match status" value="1"/>
</dbReference>
<dbReference type="SUPFAM" id="SSF49464">
    <property type="entry name" value="Carboxypeptidase regulatory domain-like"/>
    <property type="match status" value="1"/>
</dbReference>
<dbReference type="InterPro" id="IPR036942">
    <property type="entry name" value="Beta-barrel_TonB_sf"/>
</dbReference>
<dbReference type="Pfam" id="PF07660">
    <property type="entry name" value="STN"/>
    <property type="match status" value="1"/>
</dbReference>
<organism evidence="10 11">
    <name type="scientific">Niastella vici</name>
    <dbReference type="NCBI Taxonomy" id="1703345"/>
    <lineage>
        <taxon>Bacteria</taxon>
        <taxon>Pseudomonadati</taxon>
        <taxon>Bacteroidota</taxon>
        <taxon>Chitinophagia</taxon>
        <taxon>Chitinophagales</taxon>
        <taxon>Chitinophagaceae</taxon>
        <taxon>Niastella</taxon>
    </lineage>
</organism>
<dbReference type="Pfam" id="PF07715">
    <property type="entry name" value="Plug"/>
    <property type="match status" value="1"/>
</dbReference>
<evidence type="ECO:0000313" key="11">
    <source>
        <dbReference type="Proteomes" id="UP000192796"/>
    </source>
</evidence>
<comment type="caution">
    <text evidence="10">The sequence shown here is derived from an EMBL/GenBank/DDBJ whole genome shotgun (WGS) entry which is preliminary data.</text>
</comment>
<comment type="subcellular location">
    <subcellularLocation>
        <location evidence="1 7">Cell outer membrane</location>
        <topology evidence="1 7">Multi-pass membrane protein</topology>
    </subcellularLocation>
</comment>
<dbReference type="Proteomes" id="UP000192796">
    <property type="component" value="Unassembled WGS sequence"/>
</dbReference>
<evidence type="ECO:0000313" key="10">
    <source>
        <dbReference type="EMBL" id="OQP62380.1"/>
    </source>
</evidence>
<accession>A0A1V9FVM7</accession>
<dbReference type="NCBIfam" id="TIGR04056">
    <property type="entry name" value="OMP_RagA_SusC"/>
    <property type="match status" value="1"/>
</dbReference>
<dbReference type="InterPro" id="IPR011662">
    <property type="entry name" value="Secretin/TonB_short_N"/>
</dbReference>
<dbReference type="PROSITE" id="PS52016">
    <property type="entry name" value="TONB_DEPENDENT_REC_3"/>
    <property type="match status" value="1"/>
</dbReference>
<feature type="region of interest" description="Disordered" evidence="8">
    <location>
        <begin position="116"/>
        <end position="135"/>
    </location>
</feature>
<evidence type="ECO:0000256" key="8">
    <source>
        <dbReference type="SAM" id="MobiDB-lite"/>
    </source>
</evidence>
<evidence type="ECO:0000256" key="4">
    <source>
        <dbReference type="ARBA" id="ARBA00022692"/>
    </source>
</evidence>
<dbReference type="STRING" id="1703345.A3860_28905"/>
<dbReference type="GO" id="GO:0009279">
    <property type="term" value="C:cell outer membrane"/>
    <property type="evidence" value="ECO:0007669"/>
    <property type="project" value="UniProtKB-SubCell"/>
</dbReference>
<feature type="compositionally biased region" description="Polar residues" evidence="8">
    <location>
        <begin position="122"/>
        <end position="132"/>
    </location>
</feature>
<dbReference type="InterPro" id="IPR012910">
    <property type="entry name" value="Plug_dom"/>
</dbReference>
<evidence type="ECO:0000256" key="6">
    <source>
        <dbReference type="ARBA" id="ARBA00023237"/>
    </source>
</evidence>
<gene>
    <name evidence="10" type="ORF">A3860_28905</name>
</gene>
<evidence type="ECO:0000256" key="7">
    <source>
        <dbReference type="PROSITE-ProRule" id="PRU01360"/>
    </source>
</evidence>
<dbReference type="AlphaFoldDB" id="A0A1V9FVM7"/>
<dbReference type="SUPFAM" id="SSF56935">
    <property type="entry name" value="Porins"/>
    <property type="match status" value="1"/>
</dbReference>
<dbReference type="EMBL" id="LVYD01000051">
    <property type="protein sequence ID" value="OQP62380.1"/>
    <property type="molecule type" value="Genomic_DNA"/>
</dbReference>
<dbReference type="InterPro" id="IPR039426">
    <property type="entry name" value="TonB-dep_rcpt-like"/>
</dbReference>
<keyword evidence="5 7" id="KW-0472">Membrane</keyword>
<evidence type="ECO:0000259" key="9">
    <source>
        <dbReference type="SMART" id="SM00965"/>
    </source>
</evidence>
<evidence type="ECO:0000256" key="1">
    <source>
        <dbReference type="ARBA" id="ARBA00004571"/>
    </source>
</evidence>
<dbReference type="NCBIfam" id="TIGR04057">
    <property type="entry name" value="SusC_RagA_signa"/>
    <property type="match status" value="1"/>
</dbReference>
<dbReference type="InterPro" id="IPR023997">
    <property type="entry name" value="TonB-dep_OMP_SusC/RagA_CS"/>
</dbReference>
<keyword evidence="6 7" id="KW-0998">Cell outer membrane</keyword>
<evidence type="ECO:0000256" key="2">
    <source>
        <dbReference type="ARBA" id="ARBA00022448"/>
    </source>
</evidence>
<dbReference type="Pfam" id="PF13715">
    <property type="entry name" value="CarbopepD_reg_2"/>
    <property type="match status" value="1"/>
</dbReference>
<keyword evidence="3 7" id="KW-1134">Transmembrane beta strand</keyword>
<evidence type="ECO:0000256" key="5">
    <source>
        <dbReference type="ARBA" id="ARBA00023136"/>
    </source>
</evidence>
<evidence type="ECO:0000256" key="3">
    <source>
        <dbReference type="ARBA" id="ARBA00022452"/>
    </source>
</evidence>
<dbReference type="Gene3D" id="2.170.130.10">
    <property type="entry name" value="TonB-dependent receptor, plug domain"/>
    <property type="match status" value="1"/>
</dbReference>
<comment type="similarity">
    <text evidence="7">Belongs to the TonB-dependent receptor family.</text>
</comment>
<dbReference type="InterPro" id="IPR023996">
    <property type="entry name" value="TonB-dep_OMP_SusC/RagA"/>
</dbReference>